<dbReference type="Pfam" id="PF00534">
    <property type="entry name" value="Glycos_transf_1"/>
    <property type="match status" value="1"/>
</dbReference>
<dbReference type="InterPro" id="IPR001296">
    <property type="entry name" value="Glyco_trans_1"/>
</dbReference>
<organism evidence="2 3">
    <name type="scientific">Limosilactobacillus reuteri</name>
    <name type="common">Lactobacillus reuteri</name>
    <dbReference type="NCBI Taxonomy" id="1598"/>
    <lineage>
        <taxon>Bacteria</taxon>
        <taxon>Bacillati</taxon>
        <taxon>Bacillota</taxon>
        <taxon>Bacilli</taxon>
        <taxon>Lactobacillales</taxon>
        <taxon>Lactobacillaceae</taxon>
        <taxon>Limosilactobacillus</taxon>
    </lineage>
</organism>
<dbReference type="GO" id="GO:0016757">
    <property type="term" value="F:glycosyltransferase activity"/>
    <property type="evidence" value="ECO:0007669"/>
    <property type="project" value="UniProtKB-KW"/>
</dbReference>
<keyword evidence="2" id="KW-0808">Transferase</keyword>
<reference evidence="2" key="1">
    <citation type="submission" date="2023-02" db="EMBL/GenBank/DDBJ databases">
        <title>Complete genome sequence of Limosilactobacillus reuteri SRCM217616 isolated from Bos taurus feces.</title>
        <authorList>
            <person name="Yang H.-G."/>
            <person name="Kim J.-W."/>
            <person name="Ha G.-S."/>
            <person name="Yang H.-J."/>
            <person name="Jeong D.-Y."/>
        </authorList>
    </citation>
    <scope>NUCLEOTIDE SEQUENCE</scope>
    <source>
        <strain evidence="2">SRCM217616</strain>
    </source>
</reference>
<dbReference type="SUPFAM" id="SSF53756">
    <property type="entry name" value="UDP-Glycosyltransferase/glycogen phosphorylase"/>
    <property type="match status" value="1"/>
</dbReference>
<dbReference type="AlphaFoldDB" id="A0AAW6JCK6"/>
<name>A0AAW6JCK6_LIMRT</name>
<evidence type="ECO:0000313" key="3">
    <source>
        <dbReference type="Proteomes" id="UP001217945"/>
    </source>
</evidence>
<proteinExistence type="predicted"/>
<dbReference type="Gene3D" id="3.40.50.2000">
    <property type="entry name" value="Glycogen Phosphorylase B"/>
    <property type="match status" value="2"/>
</dbReference>
<accession>A0AAW6JCK6</accession>
<dbReference type="PANTHER" id="PTHR12526">
    <property type="entry name" value="GLYCOSYLTRANSFERASE"/>
    <property type="match status" value="1"/>
</dbReference>
<dbReference type="EC" id="2.4.-.-" evidence="2"/>
<sequence length="366" mass="42316">MNILFINTVPLDKNGISTFIMNNSFFLSKNKNYKVSLSIFNEISYELKNKLKKNEININIFPSRKKRPFNYFISLARYIKKNNFDIIYVHGNSTSMALELFAAYLGGCKVRVAHSHNTETEHPLLNKIMRPAFEMFITNRIACSEEAGKWLYGNKKFFLIKNGINVENYAPRLENRNKIRINLGLKREDVLLGHIGGLNYQKNQEFLIDVIKKIDNRYKLVLIGNGQDYNKLHQKIEEYNLENRIFLIGQVENVSEYLSASDVFLMPSRYEGFPFALVEAQASGLVCLVSDTITTNTNITNNVHFTSILNTDPWANFLNKNLKNFSFDNRVRNIKIIQKMIRNAGYDSEKNGVYLSKVLEDMVLSN</sequence>
<dbReference type="EMBL" id="JAQTKT010000001">
    <property type="protein sequence ID" value="MDD1381477.1"/>
    <property type="molecule type" value="Genomic_DNA"/>
</dbReference>
<dbReference type="Proteomes" id="UP001217945">
    <property type="component" value="Unassembled WGS sequence"/>
</dbReference>
<dbReference type="RefSeq" id="WP_273774588.1">
    <property type="nucleotide sequence ID" value="NZ_JAQTKT010000001.1"/>
</dbReference>
<protein>
    <submittedName>
        <fullName evidence="2">Glycosyltransferase</fullName>
        <ecNumber evidence="2">2.4.-.-</ecNumber>
    </submittedName>
</protein>
<gene>
    <name evidence="2" type="ORF">PSQ53_00510</name>
</gene>
<feature type="domain" description="Glycosyl transferase family 1" evidence="1">
    <location>
        <begin position="176"/>
        <end position="299"/>
    </location>
</feature>
<keyword evidence="2" id="KW-0328">Glycosyltransferase</keyword>
<evidence type="ECO:0000259" key="1">
    <source>
        <dbReference type="Pfam" id="PF00534"/>
    </source>
</evidence>
<evidence type="ECO:0000313" key="2">
    <source>
        <dbReference type="EMBL" id="MDD1381477.1"/>
    </source>
</evidence>
<comment type="caution">
    <text evidence="2">The sequence shown here is derived from an EMBL/GenBank/DDBJ whole genome shotgun (WGS) entry which is preliminary data.</text>
</comment>